<proteinExistence type="predicted"/>
<reference evidence="3" key="1">
    <citation type="submission" date="2017-01" db="EMBL/GenBank/DDBJ databases">
        <authorList>
            <person name="Brunel B."/>
        </authorList>
    </citation>
    <scope>NUCLEOTIDE SEQUENCE [LARGE SCALE GENOMIC DNA]</scope>
</reference>
<protein>
    <recommendedName>
        <fullName evidence="1">Spore protein YkvP/CgeB glycosyl transferase-like domain-containing protein</fullName>
    </recommendedName>
</protein>
<dbReference type="RefSeq" id="WP_143744462.1">
    <property type="nucleotide sequence ID" value="NZ_FTPD01000005.1"/>
</dbReference>
<dbReference type="AlphaFoldDB" id="A0A1R3V131"/>
<dbReference type="Pfam" id="PF13524">
    <property type="entry name" value="Glyco_trans_1_2"/>
    <property type="match status" value="1"/>
</dbReference>
<evidence type="ECO:0000313" key="3">
    <source>
        <dbReference type="Proteomes" id="UP000188388"/>
    </source>
</evidence>
<sequence>MKRRTLVASEFNAKDRAHFALAYEFCRIVAECEDADLIAPGLDNYLTRRFLAVLPKHDPHNVQRDFNRLTNAVRKGLGLKNAPTMEHVQLTQDYDLFFFVAWSPQSLVELSRIHDWRGRCKVAVAYLFELWSSTLEQDRQYLKLMDQFDHVFLLHSACLPRLPQYTRTPCSFLATAVDGLISTPYLSPVKRVVDVYSFGNRAAKIHRQLLNLAQDRDFFYLYDTLASADSRVRDWHEHRLLLANIIRRTRYFMAFSPAALANSKSVTVAGEQVLPARLFEGAAGGAVMLGTAPQCAEFGEHFDWQDAVIEVSPDSSSIADVIGELDANPRRTELLRRTNAVRCLEMHDWVYRWEHILVTIGMEPFPRLHIRKSLLRQIAADAMALA</sequence>
<feature type="domain" description="Spore protein YkvP/CgeB glycosyl transferase-like" evidence="1">
    <location>
        <begin position="242"/>
        <end position="357"/>
    </location>
</feature>
<dbReference type="InterPro" id="IPR055259">
    <property type="entry name" value="YkvP/CgeB_Glyco_trans-like"/>
</dbReference>
<dbReference type="EMBL" id="FTPD01000005">
    <property type="protein sequence ID" value="SIT53558.1"/>
    <property type="molecule type" value="Genomic_DNA"/>
</dbReference>
<dbReference type="STRING" id="1631249.BQ8794_130042"/>
<evidence type="ECO:0000259" key="1">
    <source>
        <dbReference type="Pfam" id="PF13524"/>
    </source>
</evidence>
<dbReference type="Proteomes" id="UP000188388">
    <property type="component" value="Unassembled WGS sequence"/>
</dbReference>
<accession>A0A1R3V131</accession>
<name>A0A1R3V131_9HYPH</name>
<gene>
    <name evidence="2" type="ORF">BQ8794_130042</name>
</gene>
<organism evidence="2 3">
    <name type="scientific">Mesorhizobium prunaredense</name>
    <dbReference type="NCBI Taxonomy" id="1631249"/>
    <lineage>
        <taxon>Bacteria</taxon>
        <taxon>Pseudomonadati</taxon>
        <taxon>Pseudomonadota</taxon>
        <taxon>Alphaproteobacteria</taxon>
        <taxon>Hyphomicrobiales</taxon>
        <taxon>Phyllobacteriaceae</taxon>
        <taxon>Mesorhizobium</taxon>
    </lineage>
</organism>
<evidence type="ECO:0000313" key="2">
    <source>
        <dbReference type="EMBL" id="SIT53558.1"/>
    </source>
</evidence>
<keyword evidence="3" id="KW-1185">Reference proteome</keyword>